<sequence>MSQDNICYAINLNVSDKVYLGALDDFNASGILLFKSLKYKLPIMHIQPQQIAASMATLPTMPAPTLDMNPAEHLATQQDDLDAGQGESTPAQGTGAVFPMSRPRPPPFGVRRPRTSWNLFRSARRAEIRKEGSVVSTAELLSVLTMALQPIRLSESGKHSRRRKGSLGRNSQKKNRLTSTPEFQVTASDNKCHPTTDEEDVDPVESSIYDSFMSGMNSP</sequence>
<proteinExistence type="predicted"/>
<evidence type="ECO:0000313" key="2">
    <source>
        <dbReference type="EMBL" id="EMR68625.1"/>
    </source>
</evidence>
<feature type="region of interest" description="Disordered" evidence="1">
    <location>
        <begin position="154"/>
        <end position="219"/>
    </location>
</feature>
<feature type="compositionally biased region" description="Polar residues" evidence="1">
    <location>
        <begin position="177"/>
        <end position="189"/>
    </location>
</feature>
<reference evidence="3" key="1">
    <citation type="journal article" date="2013" name="Genome Announc.">
        <title>Draft genome sequence of the grapevine dieback fungus Eutypa lata UCR-EL1.</title>
        <authorList>
            <person name="Blanco-Ulate B."/>
            <person name="Rolshausen P.E."/>
            <person name="Cantu D."/>
        </authorList>
    </citation>
    <scope>NUCLEOTIDE SEQUENCE [LARGE SCALE GENOMIC DNA]</scope>
    <source>
        <strain evidence="3">UCR-EL1</strain>
    </source>
</reference>
<organism evidence="2 3">
    <name type="scientific">Eutypa lata (strain UCR-EL1)</name>
    <name type="common">Grapevine dieback disease fungus</name>
    <name type="synonym">Eutypa armeniacae</name>
    <dbReference type="NCBI Taxonomy" id="1287681"/>
    <lineage>
        <taxon>Eukaryota</taxon>
        <taxon>Fungi</taxon>
        <taxon>Dikarya</taxon>
        <taxon>Ascomycota</taxon>
        <taxon>Pezizomycotina</taxon>
        <taxon>Sordariomycetes</taxon>
        <taxon>Xylariomycetidae</taxon>
        <taxon>Xylariales</taxon>
        <taxon>Diatrypaceae</taxon>
        <taxon>Eutypa</taxon>
    </lineage>
</organism>
<name>M7TPL9_EUTLA</name>
<dbReference type="KEGG" id="ela:UCREL1_4344"/>
<evidence type="ECO:0000313" key="3">
    <source>
        <dbReference type="Proteomes" id="UP000012174"/>
    </source>
</evidence>
<evidence type="ECO:0000256" key="1">
    <source>
        <dbReference type="SAM" id="MobiDB-lite"/>
    </source>
</evidence>
<gene>
    <name evidence="2" type="ORF">UCREL1_4344</name>
</gene>
<feature type="compositionally biased region" description="Basic residues" evidence="1">
    <location>
        <begin position="159"/>
        <end position="176"/>
    </location>
</feature>
<dbReference type="HOGENOM" id="CLU_1261517_0_0_1"/>
<dbReference type="EMBL" id="KB706202">
    <property type="protein sequence ID" value="EMR68625.1"/>
    <property type="molecule type" value="Genomic_DNA"/>
</dbReference>
<feature type="region of interest" description="Disordered" evidence="1">
    <location>
        <begin position="81"/>
        <end position="113"/>
    </location>
</feature>
<keyword evidence="3" id="KW-1185">Reference proteome</keyword>
<protein>
    <submittedName>
        <fullName evidence="2">Uncharacterized protein</fullName>
    </submittedName>
</protein>
<dbReference type="Proteomes" id="UP000012174">
    <property type="component" value="Unassembled WGS sequence"/>
</dbReference>
<dbReference type="AlphaFoldDB" id="M7TPL9"/>
<accession>M7TPL9</accession>